<feature type="transmembrane region" description="Helical" evidence="1">
    <location>
        <begin position="6"/>
        <end position="24"/>
    </location>
</feature>
<evidence type="ECO:0008006" key="4">
    <source>
        <dbReference type="Google" id="ProtNLM"/>
    </source>
</evidence>
<proteinExistence type="predicted"/>
<dbReference type="InterPro" id="IPR058247">
    <property type="entry name" value="DUF1453"/>
</dbReference>
<keyword evidence="1" id="KW-0812">Transmembrane</keyword>
<dbReference type="RefSeq" id="WP_320422869.1">
    <property type="nucleotide sequence ID" value="NZ_JAXCLA010000003.1"/>
</dbReference>
<reference evidence="2 3" key="1">
    <citation type="submission" date="2023-11" db="EMBL/GenBank/DDBJ databases">
        <title>Paucibacter sp. nov., isolated from fresh soil in Korea.</title>
        <authorList>
            <person name="Le N.T.T."/>
        </authorList>
    </citation>
    <scope>NUCLEOTIDE SEQUENCE [LARGE SCALE GENOMIC DNA]</scope>
    <source>
        <strain evidence="2 3">R3-3</strain>
    </source>
</reference>
<comment type="caution">
    <text evidence="2">The sequence shown here is derived from an EMBL/GenBank/DDBJ whole genome shotgun (WGS) entry which is preliminary data.</text>
</comment>
<feature type="transmembrane region" description="Helical" evidence="1">
    <location>
        <begin position="36"/>
        <end position="59"/>
    </location>
</feature>
<evidence type="ECO:0000256" key="1">
    <source>
        <dbReference type="SAM" id="Phobius"/>
    </source>
</evidence>
<organism evidence="2 3">
    <name type="scientific">Roseateles agri</name>
    <dbReference type="NCBI Taxonomy" id="3098619"/>
    <lineage>
        <taxon>Bacteria</taxon>
        <taxon>Pseudomonadati</taxon>
        <taxon>Pseudomonadota</taxon>
        <taxon>Betaproteobacteria</taxon>
        <taxon>Burkholderiales</taxon>
        <taxon>Sphaerotilaceae</taxon>
        <taxon>Roseateles</taxon>
    </lineage>
</organism>
<gene>
    <name evidence="2" type="ORF">SNE35_10600</name>
</gene>
<feature type="transmembrane region" description="Helical" evidence="1">
    <location>
        <begin position="65"/>
        <end position="83"/>
    </location>
</feature>
<feature type="transmembrane region" description="Helical" evidence="1">
    <location>
        <begin position="95"/>
        <end position="117"/>
    </location>
</feature>
<name>A0ABU5DGX7_9BURK</name>
<keyword evidence="1" id="KW-0472">Membrane</keyword>
<feature type="transmembrane region" description="Helical" evidence="1">
    <location>
        <begin position="137"/>
        <end position="157"/>
    </location>
</feature>
<evidence type="ECO:0000313" key="3">
    <source>
        <dbReference type="Proteomes" id="UP001285263"/>
    </source>
</evidence>
<keyword evidence="1" id="KW-1133">Transmembrane helix</keyword>
<dbReference type="EMBL" id="JAXCLA010000003">
    <property type="protein sequence ID" value="MDY0744960.1"/>
    <property type="molecule type" value="Genomic_DNA"/>
</dbReference>
<keyword evidence="3" id="KW-1185">Reference proteome</keyword>
<sequence length="175" mass="19024">MDLSHPSTLLVPAGFAALIVWRMVKRVRRLVGRQRLAPVRPWMTVVFFPLLVALLLLGARQHSDTAAGLLGGAVLGGVLGWVGHRLTKFEATPQGLFYTPNAHLGIALSLLFIGRLVYRMVQLYMATGSFQPDAHTFAASGPLTLALFGTLAGYYVVYAIGLLRWRHSIAASASR</sequence>
<dbReference type="Pfam" id="PF07301">
    <property type="entry name" value="DUF1453"/>
    <property type="match status" value="1"/>
</dbReference>
<accession>A0ABU5DGX7</accession>
<protein>
    <recommendedName>
        <fullName evidence="4">DUF1453 domain-containing protein</fullName>
    </recommendedName>
</protein>
<evidence type="ECO:0000313" key="2">
    <source>
        <dbReference type="EMBL" id="MDY0744960.1"/>
    </source>
</evidence>
<dbReference type="Proteomes" id="UP001285263">
    <property type="component" value="Unassembled WGS sequence"/>
</dbReference>